<dbReference type="InterPro" id="IPR058163">
    <property type="entry name" value="LysR-type_TF_proteobact-type"/>
</dbReference>
<dbReference type="InterPro" id="IPR000847">
    <property type="entry name" value="LysR_HTH_N"/>
</dbReference>
<dbReference type="RefSeq" id="WP_271054697.1">
    <property type="nucleotide sequence ID" value="NZ_JAQIIO010000007.1"/>
</dbReference>
<keyword evidence="4" id="KW-0804">Transcription</keyword>
<dbReference type="Gene3D" id="1.10.10.10">
    <property type="entry name" value="Winged helix-like DNA-binding domain superfamily/Winged helix DNA-binding domain"/>
    <property type="match status" value="1"/>
</dbReference>
<dbReference type="Pfam" id="PF00126">
    <property type="entry name" value="HTH_1"/>
    <property type="match status" value="1"/>
</dbReference>
<keyword evidence="3" id="KW-0238">DNA-binding</keyword>
<dbReference type="Proteomes" id="UP001528040">
    <property type="component" value="Unassembled WGS sequence"/>
</dbReference>
<dbReference type="PANTHER" id="PTHR30537">
    <property type="entry name" value="HTH-TYPE TRANSCRIPTIONAL REGULATOR"/>
    <property type="match status" value="1"/>
</dbReference>
<evidence type="ECO:0000313" key="7">
    <source>
        <dbReference type="Proteomes" id="UP001528040"/>
    </source>
</evidence>
<name>A0ABT4W397_9RHOB</name>
<evidence type="ECO:0000256" key="2">
    <source>
        <dbReference type="ARBA" id="ARBA00023015"/>
    </source>
</evidence>
<dbReference type="SUPFAM" id="SSF46785">
    <property type="entry name" value="Winged helix' DNA-binding domain"/>
    <property type="match status" value="1"/>
</dbReference>
<dbReference type="Pfam" id="PF03466">
    <property type="entry name" value="LysR_substrate"/>
    <property type="match status" value="1"/>
</dbReference>
<dbReference type="InterPro" id="IPR005119">
    <property type="entry name" value="LysR_subst-bd"/>
</dbReference>
<evidence type="ECO:0000256" key="4">
    <source>
        <dbReference type="ARBA" id="ARBA00023163"/>
    </source>
</evidence>
<dbReference type="PROSITE" id="PS50931">
    <property type="entry name" value="HTH_LYSR"/>
    <property type="match status" value="1"/>
</dbReference>
<keyword evidence="7" id="KW-1185">Reference proteome</keyword>
<dbReference type="InterPro" id="IPR036390">
    <property type="entry name" value="WH_DNA-bd_sf"/>
</dbReference>
<evidence type="ECO:0000256" key="3">
    <source>
        <dbReference type="ARBA" id="ARBA00023125"/>
    </source>
</evidence>
<dbReference type="SUPFAM" id="SSF53850">
    <property type="entry name" value="Periplasmic binding protein-like II"/>
    <property type="match status" value="1"/>
</dbReference>
<organism evidence="6 7">
    <name type="scientific">Aliiroseovarius salicola</name>
    <dbReference type="NCBI Taxonomy" id="3009082"/>
    <lineage>
        <taxon>Bacteria</taxon>
        <taxon>Pseudomonadati</taxon>
        <taxon>Pseudomonadota</taxon>
        <taxon>Alphaproteobacteria</taxon>
        <taxon>Rhodobacterales</taxon>
        <taxon>Paracoccaceae</taxon>
        <taxon>Aliiroseovarius</taxon>
    </lineage>
</organism>
<evidence type="ECO:0000313" key="6">
    <source>
        <dbReference type="EMBL" id="MDA5094988.1"/>
    </source>
</evidence>
<dbReference type="Gene3D" id="3.40.190.290">
    <property type="match status" value="1"/>
</dbReference>
<protein>
    <submittedName>
        <fullName evidence="6">LysR family transcriptional regulator</fullName>
    </submittedName>
</protein>
<dbReference type="PANTHER" id="PTHR30537:SF5">
    <property type="entry name" value="HTH-TYPE TRANSCRIPTIONAL ACTIVATOR TTDR-RELATED"/>
    <property type="match status" value="1"/>
</dbReference>
<dbReference type="EMBL" id="JAQIIO010000007">
    <property type="protein sequence ID" value="MDA5094988.1"/>
    <property type="molecule type" value="Genomic_DNA"/>
</dbReference>
<evidence type="ECO:0000256" key="1">
    <source>
        <dbReference type="ARBA" id="ARBA00009437"/>
    </source>
</evidence>
<feature type="domain" description="HTH lysR-type" evidence="5">
    <location>
        <begin position="1"/>
        <end position="50"/>
    </location>
</feature>
<reference evidence="6 7" key="1">
    <citation type="submission" date="2023-01" db="EMBL/GenBank/DDBJ databases">
        <authorList>
            <person name="Yoon J.-W."/>
        </authorList>
    </citation>
    <scope>NUCLEOTIDE SEQUENCE [LARGE SCALE GENOMIC DNA]</scope>
    <source>
        <strain evidence="6 7">KMU-50</strain>
    </source>
</reference>
<evidence type="ECO:0000259" key="5">
    <source>
        <dbReference type="PROSITE" id="PS50931"/>
    </source>
</evidence>
<proteinExistence type="inferred from homology"/>
<gene>
    <name evidence="6" type="ORF">O2N63_12935</name>
</gene>
<sequence>FVEVARAGGFRAAADRLKLAPGSVSEAVQRFEDRLGVRLIVRSTRHIALTRAGEILFRRSLPAVDALENALNDLQTEEGELSGALRLTAPIGAGPLFLDRMILSFAKAHPALSIEVIYDEKKLDLVTSGVDAAIRAEALLDPDSYAIPLGPMREMVIVASPAYLRYAPKLRTPTELTAHPGICFAFGDAGHLAPWVMTGPDGTHSPMPIPRVVVNDVNSIIAHAEAGSGLAYVFKEAVRDHIEAGRLVQVLEDYVAPLPRFTLNYLSKRNMPTRLRAFIDFARAFE</sequence>
<feature type="non-terminal residue" evidence="6">
    <location>
        <position position="1"/>
    </location>
</feature>
<accession>A0ABT4W397</accession>
<keyword evidence="2" id="KW-0805">Transcription regulation</keyword>
<comment type="caution">
    <text evidence="6">The sequence shown here is derived from an EMBL/GenBank/DDBJ whole genome shotgun (WGS) entry which is preliminary data.</text>
</comment>
<dbReference type="InterPro" id="IPR036388">
    <property type="entry name" value="WH-like_DNA-bd_sf"/>
</dbReference>
<comment type="similarity">
    <text evidence="1">Belongs to the LysR transcriptional regulatory family.</text>
</comment>